<keyword evidence="1" id="KW-1133">Transmembrane helix</keyword>
<keyword evidence="3" id="KW-1185">Reference proteome</keyword>
<feature type="transmembrane region" description="Helical" evidence="1">
    <location>
        <begin position="12"/>
        <end position="33"/>
    </location>
</feature>
<organism evidence="2 3">
    <name type="scientific">Mycobacterium deserti</name>
    <dbReference type="NCBI Taxonomy" id="2978347"/>
    <lineage>
        <taxon>Bacteria</taxon>
        <taxon>Bacillati</taxon>
        <taxon>Actinomycetota</taxon>
        <taxon>Actinomycetes</taxon>
        <taxon>Mycobacteriales</taxon>
        <taxon>Mycobacteriaceae</taxon>
        <taxon>Mycobacterium</taxon>
    </lineage>
</organism>
<comment type="caution">
    <text evidence="2">The sequence shown here is derived from an EMBL/GenBank/DDBJ whole genome shotgun (WGS) entry which is preliminary data.</text>
</comment>
<protein>
    <submittedName>
        <fullName evidence="2">SHOCT domain-containing protein</fullName>
    </submittedName>
</protein>
<dbReference type="Proteomes" id="UP001206639">
    <property type="component" value="Unassembled WGS sequence"/>
</dbReference>
<evidence type="ECO:0000313" key="2">
    <source>
        <dbReference type="EMBL" id="MCT7658225.1"/>
    </source>
</evidence>
<keyword evidence="1" id="KW-0472">Membrane</keyword>
<feature type="transmembrane region" description="Helical" evidence="1">
    <location>
        <begin position="39"/>
        <end position="58"/>
    </location>
</feature>
<proteinExistence type="predicted"/>
<sequence>MSTFWRYVRIQLFVLLCGIVGPIFLGIYFASGADPMMKWMFWAGLLITALDVLIALGITGMGARSAAKTAELEKTGVLALAQVTGIQETNTRINEQPLVKLDLQISGPGITPFATQDRVVASISRLPMITNRKLVALVNPTTNEYQIDWERSALVSGMMPANFTISEDNRTYDLTGQTSALMEILQVLKANNIGMNNMIDLRSNPAARQQVQAIVRRAAAQQASAAPATPAAAAAPMGAPTMAPPGPSTAQRLQELETLRATGAISDDEYASKRQQIIADL</sequence>
<name>A0ABT2M9Y6_9MYCO</name>
<keyword evidence="1" id="KW-0812">Transmembrane</keyword>
<accession>A0ABT2M9Y6</accession>
<evidence type="ECO:0000313" key="3">
    <source>
        <dbReference type="Proteomes" id="UP001206639"/>
    </source>
</evidence>
<reference evidence="3" key="1">
    <citation type="submission" date="2023-07" db="EMBL/GenBank/DDBJ databases">
        <authorList>
            <person name="Deng Y."/>
            <person name="Zhang Y.-Q."/>
        </authorList>
    </citation>
    <scope>NUCLEOTIDE SEQUENCE [LARGE SCALE GENOMIC DNA]</scope>
    <source>
        <strain evidence="3">CPCC 205710</strain>
    </source>
</reference>
<dbReference type="EMBL" id="JAODWD010000002">
    <property type="protein sequence ID" value="MCT7658225.1"/>
    <property type="molecule type" value="Genomic_DNA"/>
</dbReference>
<evidence type="ECO:0000256" key="1">
    <source>
        <dbReference type="SAM" id="Phobius"/>
    </source>
</evidence>
<gene>
    <name evidence="2" type="ORF">N4S67_07295</name>
</gene>
<dbReference type="RefSeq" id="WP_260992292.1">
    <property type="nucleotide sequence ID" value="NZ_JAODWD010000002.1"/>
</dbReference>